<comment type="caution">
    <text evidence="1">The sequence shown here is derived from an EMBL/GenBank/DDBJ whole genome shotgun (WGS) entry which is preliminary data.</text>
</comment>
<sequence>MTLKKVSEISYIISTTQKYIRYQFINAQNSIRLIRFAEQKQQQSRQKILVKSIEKLKIRQSPAVEMIAY</sequence>
<dbReference type="Proteomes" id="UP000593567">
    <property type="component" value="Unassembled WGS sequence"/>
</dbReference>
<organism evidence="1 2">
    <name type="scientific">Bugula neritina</name>
    <name type="common">Brown bryozoan</name>
    <name type="synonym">Sertularia neritina</name>
    <dbReference type="NCBI Taxonomy" id="10212"/>
    <lineage>
        <taxon>Eukaryota</taxon>
        <taxon>Metazoa</taxon>
        <taxon>Spiralia</taxon>
        <taxon>Lophotrochozoa</taxon>
        <taxon>Bryozoa</taxon>
        <taxon>Gymnolaemata</taxon>
        <taxon>Cheilostomatida</taxon>
        <taxon>Flustrina</taxon>
        <taxon>Buguloidea</taxon>
        <taxon>Bugulidae</taxon>
        <taxon>Bugula</taxon>
    </lineage>
</organism>
<gene>
    <name evidence="1" type="ORF">EB796_013301</name>
</gene>
<reference evidence="1" key="1">
    <citation type="submission" date="2020-06" db="EMBL/GenBank/DDBJ databases">
        <title>Draft genome of Bugula neritina, a colonial animal packing powerful symbionts and potential medicines.</title>
        <authorList>
            <person name="Rayko M."/>
        </authorList>
    </citation>
    <scope>NUCLEOTIDE SEQUENCE [LARGE SCALE GENOMIC DNA]</scope>
    <source>
        <strain evidence="1">Kwan_BN1</strain>
    </source>
</reference>
<keyword evidence="2" id="KW-1185">Reference proteome</keyword>
<proteinExistence type="predicted"/>
<dbReference type="AlphaFoldDB" id="A0A7J7JPY0"/>
<accession>A0A7J7JPY0</accession>
<name>A0A7J7JPY0_BUGNE</name>
<evidence type="ECO:0000313" key="2">
    <source>
        <dbReference type="Proteomes" id="UP000593567"/>
    </source>
</evidence>
<evidence type="ECO:0000313" key="1">
    <source>
        <dbReference type="EMBL" id="KAF6028412.1"/>
    </source>
</evidence>
<protein>
    <submittedName>
        <fullName evidence="1">Uncharacterized protein</fullName>
    </submittedName>
</protein>
<dbReference type="EMBL" id="VXIV02001954">
    <property type="protein sequence ID" value="KAF6028412.1"/>
    <property type="molecule type" value="Genomic_DNA"/>
</dbReference>